<name>A0A8J7Q9N4_9BACT</name>
<evidence type="ECO:0000313" key="2">
    <source>
        <dbReference type="Proteomes" id="UP000664417"/>
    </source>
</evidence>
<proteinExistence type="predicted"/>
<dbReference type="EMBL" id="JAFREP010000022">
    <property type="protein sequence ID" value="MBO1321226.1"/>
    <property type="molecule type" value="Genomic_DNA"/>
</dbReference>
<gene>
    <name evidence="1" type="ORF">J3U88_22285</name>
</gene>
<organism evidence="1 2">
    <name type="scientific">Acanthopleuribacter pedis</name>
    <dbReference type="NCBI Taxonomy" id="442870"/>
    <lineage>
        <taxon>Bacteria</taxon>
        <taxon>Pseudomonadati</taxon>
        <taxon>Acidobacteriota</taxon>
        <taxon>Holophagae</taxon>
        <taxon>Acanthopleuribacterales</taxon>
        <taxon>Acanthopleuribacteraceae</taxon>
        <taxon>Acanthopleuribacter</taxon>
    </lineage>
</organism>
<dbReference type="Proteomes" id="UP000664417">
    <property type="component" value="Unassembled WGS sequence"/>
</dbReference>
<evidence type="ECO:0000313" key="1">
    <source>
        <dbReference type="EMBL" id="MBO1321226.1"/>
    </source>
</evidence>
<dbReference type="RefSeq" id="WP_207861200.1">
    <property type="nucleotide sequence ID" value="NZ_JAFREP010000022.1"/>
</dbReference>
<sequence length="866" mass="95850">MIPRSRTRSNKTLLLCLSVWFFTLSLPAIDISTQISLVSHEQDHQLLGSFSLKLSNDAFSDASPNEPLYVRFRTLHSQGWSHTLVDMRPETGDAPINLAVFPVNQSTQINPNLNPDAVQLVRLIKGEREGWIRINRSSSTWVAADVIGVAPSPDRPVAFSLGLRGSQSVRNNANTVTRGNERADLHYLADTSLFANYRDTSSFRVGTLERLDFIAVDSRTFGVEIGQGVLLGGSLSVSFSDDVVVARGAAYVPCFEFHNVEDSFDTTVVERTVNRFDLIRARTFGLQVPALYLTNSSDFVWEEGTRLFVTLPEFSGRAYADGDPQSITRLDTTREFVWQATDLQVTSSGSSQWRVEKIMWNENVFAGYELILESGEYDVFETLTLTGMIMELDDDFRNESIRLAAHAVYTNQIVTQGELAHLGPLTHTLFELAPGEDNFHRQVLSYTAYDEPEWLFEGHVVNPHDQSVDVTMLFYNRHGILLGVLPAQPLAAHAKNVFDVASLFGDAAADVLSWVEVLSRERVGVAAVIENTDGTTLDVYPGVSDSRDTLYGAHLPANLESWRTKAAVVANNLAEESSFFLELPGQGETRLPGFFFPGGTAILDDQYFVNNEVRSPWFRLNAVSAEGGNGLLFFSRSDHLAQLVSTPLDLQPTREWRFDHLGQWQNAWWNGLVVTNPGENSVPILVNLYNAEGDKIEDFPLVLAPGEKSAELLANHLNGVLLEPYHRMDVIADEPILSFLLMGQDGKPVATRVRGNLEGSRGKLLPIAFGADRAKPGYTGLALINPFALETEIEITPYTAAGEARPTVSVSIPRFSKSINLLETLLGDDREVTHLHMKGTRSFTAFGLVGSRDNQQLATVDVINLD</sequence>
<keyword evidence="2" id="KW-1185">Reference proteome</keyword>
<comment type="caution">
    <text evidence="1">The sequence shown here is derived from an EMBL/GenBank/DDBJ whole genome shotgun (WGS) entry which is preliminary data.</text>
</comment>
<reference evidence="1" key="1">
    <citation type="submission" date="2021-03" db="EMBL/GenBank/DDBJ databases">
        <authorList>
            <person name="Wang G."/>
        </authorList>
    </citation>
    <scope>NUCLEOTIDE SEQUENCE</scope>
    <source>
        <strain evidence="1">KCTC 12899</strain>
    </source>
</reference>
<dbReference type="AlphaFoldDB" id="A0A8J7Q9N4"/>
<protein>
    <submittedName>
        <fullName evidence="1">Uncharacterized protein</fullName>
    </submittedName>
</protein>
<accession>A0A8J7Q9N4</accession>